<dbReference type="EMBL" id="JACJUU010000007">
    <property type="protein sequence ID" value="MBC2770305.1"/>
    <property type="molecule type" value="Genomic_DNA"/>
</dbReference>
<organism evidence="1 2">
    <name type="scientific">Pusillimonas minor</name>
    <dbReference type="NCBI Taxonomy" id="2697024"/>
    <lineage>
        <taxon>Bacteria</taxon>
        <taxon>Pseudomonadati</taxon>
        <taxon>Pseudomonadota</taxon>
        <taxon>Betaproteobacteria</taxon>
        <taxon>Burkholderiales</taxon>
        <taxon>Alcaligenaceae</taxon>
        <taxon>Pusillimonas</taxon>
    </lineage>
</organism>
<evidence type="ECO:0000313" key="1">
    <source>
        <dbReference type="EMBL" id="MBC2770305.1"/>
    </source>
</evidence>
<comment type="caution">
    <text evidence="1">The sequence shown here is derived from an EMBL/GenBank/DDBJ whole genome shotgun (WGS) entry which is preliminary data.</text>
</comment>
<dbReference type="AlphaFoldDB" id="A0A842HU19"/>
<dbReference type="InterPro" id="IPR012902">
    <property type="entry name" value="N_methyl_site"/>
</dbReference>
<protein>
    <submittedName>
        <fullName evidence="1">Prepilin-type N-terminal cleavage/methylation domain-containing protein</fullName>
    </submittedName>
</protein>
<evidence type="ECO:0000313" key="2">
    <source>
        <dbReference type="Proteomes" id="UP000545386"/>
    </source>
</evidence>
<dbReference type="Proteomes" id="UP000545386">
    <property type="component" value="Unassembled WGS sequence"/>
</dbReference>
<gene>
    <name evidence="1" type="ORF">GTU67_10325</name>
</gene>
<proteinExistence type="predicted"/>
<keyword evidence="2" id="KW-1185">Reference proteome</keyword>
<reference evidence="1 2" key="1">
    <citation type="submission" date="2020-08" db="EMBL/GenBank/DDBJ databases">
        <title>Paraeoetvoesia sp. YC-7-48 draft genome sequence.</title>
        <authorList>
            <person name="Yao L."/>
        </authorList>
    </citation>
    <scope>NUCLEOTIDE SEQUENCE [LARGE SCALE GENOMIC DNA]</scope>
    <source>
        <strain evidence="2">YC-7-48</strain>
    </source>
</reference>
<accession>A0A842HU19</accession>
<dbReference type="RefSeq" id="WP_185779989.1">
    <property type="nucleotide sequence ID" value="NZ_JACJUU010000007.1"/>
</dbReference>
<sequence length="339" mass="35171">MKRTSQRGFALIELMVAALIATLLAVWASEAMVRRTQEASAEAAAAWMLAVRLSAERYIAHYADSLRQAPQLNDADIEGVAEAQAPSLVELKQQGMLAAAFPESHGRDLQVAVRVLRNGDCPGDECRLDALVYSTRPLDKALAGRSHEGLLAYWLMAAGGRGGLVSYADPGQLKGAAFALPNPPLPGMPVLDSGTVALTVGLGGALSYPWLKVGDTRNPDFGADVAVAGSVVSNQAVRAQGALWLGERAYAGATCPENGLIVREHYGGLLVCRSYQWVSAGGRGGGGYSVNTVSGCVALAANPVTGLCSCPAGYTVVLVADSGPKADAEGRTRGYLCAG</sequence>
<dbReference type="Pfam" id="PF07963">
    <property type="entry name" value="N_methyl"/>
    <property type="match status" value="1"/>
</dbReference>
<dbReference type="NCBIfam" id="TIGR02532">
    <property type="entry name" value="IV_pilin_GFxxxE"/>
    <property type="match status" value="1"/>
</dbReference>
<name>A0A842HU19_9BURK</name>